<evidence type="ECO:0000256" key="13">
    <source>
        <dbReference type="SAM" id="Phobius"/>
    </source>
</evidence>
<feature type="transmembrane region" description="Helical" evidence="13">
    <location>
        <begin position="453"/>
        <end position="473"/>
    </location>
</feature>
<gene>
    <name evidence="14" type="primary">trkH_2</name>
    <name evidence="14" type="ORF">SIID45300_01386</name>
</gene>
<evidence type="ECO:0000256" key="7">
    <source>
        <dbReference type="ARBA" id="ARBA00022692"/>
    </source>
</evidence>
<keyword evidence="3 12" id="KW-0813">Transport</keyword>
<dbReference type="PIRSF" id="PIRSF006247">
    <property type="entry name" value="TrkH"/>
    <property type="match status" value="1"/>
</dbReference>
<comment type="subcellular location">
    <subcellularLocation>
        <location evidence="1 12">Cell inner membrane</location>
        <topology evidence="1 12">Multi-pass membrane protein</topology>
    </subcellularLocation>
</comment>
<evidence type="ECO:0000256" key="3">
    <source>
        <dbReference type="ARBA" id="ARBA00022448"/>
    </source>
</evidence>
<organism evidence="14 15">
    <name type="scientific">Candidatus Magnetaquiglobus chichijimensis</name>
    <dbReference type="NCBI Taxonomy" id="3141448"/>
    <lineage>
        <taxon>Bacteria</taxon>
        <taxon>Pseudomonadati</taxon>
        <taxon>Pseudomonadota</taxon>
        <taxon>Magnetococcia</taxon>
        <taxon>Magnetococcales</taxon>
        <taxon>Candidatus Magnetaquicoccaceae</taxon>
        <taxon>Candidatus Magnetaquiglobus</taxon>
    </lineage>
</organism>
<keyword evidence="11 12" id="KW-0472">Membrane</keyword>
<accession>A0ABQ0C8P3</accession>
<dbReference type="PANTHER" id="PTHR32024:SF2">
    <property type="entry name" value="TRK SYSTEM POTASSIUM UPTAKE PROTEIN TRKG-RELATED"/>
    <property type="match status" value="1"/>
</dbReference>
<dbReference type="RefSeq" id="WP_420904774.1">
    <property type="nucleotide sequence ID" value="NZ_BAAFGK010000004.1"/>
</dbReference>
<dbReference type="InterPro" id="IPR003445">
    <property type="entry name" value="Cat_transpt"/>
</dbReference>
<evidence type="ECO:0000256" key="9">
    <source>
        <dbReference type="ARBA" id="ARBA00022989"/>
    </source>
</evidence>
<dbReference type="PANTHER" id="PTHR32024">
    <property type="entry name" value="TRK SYSTEM POTASSIUM UPTAKE PROTEIN TRKG-RELATED"/>
    <property type="match status" value="1"/>
</dbReference>
<evidence type="ECO:0000313" key="14">
    <source>
        <dbReference type="EMBL" id="GAB0057065.1"/>
    </source>
</evidence>
<keyword evidence="4 12" id="KW-1003">Cell membrane</keyword>
<feature type="transmembrane region" description="Helical" evidence="13">
    <location>
        <begin position="134"/>
        <end position="159"/>
    </location>
</feature>
<dbReference type="Proteomes" id="UP001628193">
    <property type="component" value="Unassembled WGS sequence"/>
</dbReference>
<comment type="similarity">
    <text evidence="2 12">Belongs to the TrkH potassium transport family.</text>
</comment>
<sequence length="480" mass="52456">MNLLFDLRVLSLLIALITGFEIFPLILALYLGEDPMALIQSIAVSSVAVAIGLFVTRKARPELTPRDGFLITSLGWFLAAFFGGLPYVFHPEGLDWSSAFFETASGFTTTGSSAMTDIEVWPQGILLWRSTTHWLGGMGMILMAIAILPFLGVGGTQLMKAEVPGPTKDRMTPRLASTARALWGVYTLFTVVGVVGYWFCGMTWLDAVNHSFAAIATGGFSTKNLSMGHFSDAAQWWSIVIMGMGGMNFLIHYRVIAYRDWKAFTYEELIGYLVIIGLVTSFLVAKLIGWNPIWSFADVVRHALFQVVSIMTTTGFASTDWELWPPVLQMMLGLVMVVGGMSGSTGGGLKVVRVVVLLKTIPSVTMRLLQPNQVVVPKIDHQPIPREILENAVALFILAMGYVLFGGILLNALGLDLLSAMGASLTAWANVGPGFNTVGAMDNFAHVPAFGKIILASMMIVGRLEIFTILMLFSHRFWKH</sequence>
<protein>
    <recommendedName>
        <fullName evidence="12">Trk system potassium uptake protein</fullName>
    </recommendedName>
</protein>
<feature type="transmembrane region" description="Helical" evidence="13">
    <location>
        <begin position="327"/>
        <end position="349"/>
    </location>
</feature>
<comment type="caution">
    <text evidence="14">The sequence shown here is derived from an EMBL/GenBank/DDBJ whole genome shotgun (WGS) entry which is preliminary data.</text>
</comment>
<name>A0ABQ0C8P3_9PROT</name>
<reference evidence="14 15" key="2">
    <citation type="submission" date="2024-09" db="EMBL/GenBank/DDBJ databases">
        <title>Draft genome sequence of Candidatus Magnetaquicoccaceae bacterium FCR-1.</title>
        <authorList>
            <person name="Shimoshige H."/>
            <person name="Shimamura S."/>
            <person name="Taoka A."/>
            <person name="Kobayashi H."/>
            <person name="Maekawa T."/>
        </authorList>
    </citation>
    <scope>NUCLEOTIDE SEQUENCE [LARGE SCALE GENOMIC DNA]</scope>
    <source>
        <strain evidence="14 15">FCR-1</strain>
    </source>
</reference>
<keyword evidence="15" id="KW-1185">Reference proteome</keyword>
<dbReference type="EMBL" id="BAAFGK010000004">
    <property type="protein sequence ID" value="GAB0057065.1"/>
    <property type="molecule type" value="Genomic_DNA"/>
</dbReference>
<evidence type="ECO:0000256" key="6">
    <source>
        <dbReference type="ARBA" id="ARBA00022538"/>
    </source>
</evidence>
<evidence type="ECO:0000256" key="1">
    <source>
        <dbReference type="ARBA" id="ARBA00004429"/>
    </source>
</evidence>
<keyword evidence="6 12" id="KW-0633">Potassium transport</keyword>
<evidence type="ECO:0000256" key="12">
    <source>
        <dbReference type="PIRNR" id="PIRNR006247"/>
    </source>
</evidence>
<evidence type="ECO:0000256" key="8">
    <source>
        <dbReference type="ARBA" id="ARBA00022958"/>
    </source>
</evidence>
<feature type="transmembrane region" description="Helical" evidence="13">
    <location>
        <begin position="236"/>
        <end position="257"/>
    </location>
</feature>
<evidence type="ECO:0000256" key="4">
    <source>
        <dbReference type="ARBA" id="ARBA00022475"/>
    </source>
</evidence>
<evidence type="ECO:0000256" key="5">
    <source>
        <dbReference type="ARBA" id="ARBA00022519"/>
    </source>
</evidence>
<evidence type="ECO:0000256" key="11">
    <source>
        <dbReference type="ARBA" id="ARBA00023136"/>
    </source>
</evidence>
<keyword evidence="9 13" id="KW-1133">Transmembrane helix</keyword>
<evidence type="ECO:0000256" key="2">
    <source>
        <dbReference type="ARBA" id="ARBA00009137"/>
    </source>
</evidence>
<feature type="transmembrane region" description="Helical" evidence="13">
    <location>
        <begin position="12"/>
        <end position="31"/>
    </location>
</feature>
<proteinExistence type="inferred from homology"/>
<keyword evidence="7 13" id="KW-0812">Transmembrane</keyword>
<feature type="transmembrane region" description="Helical" evidence="13">
    <location>
        <begin position="180"/>
        <end position="199"/>
    </location>
</feature>
<keyword evidence="10 12" id="KW-0406">Ion transport</keyword>
<comment type="function">
    <text evidence="12">Low-affinity potassium transport system. Interacts with Trk system potassium uptake protein TrkA.</text>
</comment>
<evidence type="ECO:0000256" key="10">
    <source>
        <dbReference type="ARBA" id="ARBA00023065"/>
    </source>
</evidence>
<feature type="transmembrane region" description="Helical" evidence="13">
    <location>
        <begin position="68"/>
        <end position="89"/>
    </location>
</feature>
<keyword evidence="8 12" id="KW-0630">Potassium</keyword>
<feature type="transmembrane region" description="Helical" evidence="13">
    <location>
        <begin position="392"/>
        <end position="413"/>
    </location>
</feature>
<feature type="transmembrane region" description="Helical" evidence="13">
    <location>
        <begin position="269"/>
        <end position="288"/>
    </location>
</feature>
<feature type="transmembrane region" description="Helical" evidence="13">
    <location>
        <begin position="37"/>
        <end position="56"/>
    </location>
</feature>
<keyword evidence="5 12" id="KW-0997">Cell inner membrane</keyword>
<dbReference type="InterPro" id="IPR004772">
    <property type="entry name" value="TrkH"/>
</dbReference>
<dbReference type="Pfam" id="PF02386">
    <property type="entry name" value="TrkH"/>
    <property type="match status" value="1"/>
</dbReference>
<evidence type="ECO:0000313" key="15">
    <source>
        <dbReference type="Proteomes" id="UP001628193"/>
    </source>
</evidence>
<reference evidence="14 15" key="1">
    <citation type="submission" date="2024-05" db="EMBL/GenBank/DDBJ databases">
        <authorList>
            <consortium name="Candidatus Magnetaquicoccaceae bacterium FCR-1 genome sequencing consortium"/>
            <person name="Shimoshige H."/>
            <person name="Shimamura S."/>
            <person name="Taoka A."/>
            <person name="Kobayashi H."/>
            <person name="Maekawa T."/>
        </authorList>
    </citation>
    <scope>NUCLEOTIDE SEQUENCE [LARGE SCALE GENOMIC DNA]</scope>
    <source>
        <strain evidence="14 15">FCR-1</strain>
    </source>
</reference>